<keyword evidence="2" id="KW-0472">Membrane</keyword>
<dbReference type="SMART" id="SM00332">
    <property type="entry name" value="PP2Cc"/>
    <property type="match status" value="1"/>
</dbReference>
<evidence type="ECO:0000256" key="1">
    <source>
        <dbReference type="SAM" id="MobiDB-lite"/>
    </source>
</evidence>
<gene>
    <name evidence="4" type="ORF">BRETT_003692</name>
</gene>
<organism evidence="4 5">
    <name type="scientific">Dekkera bruxellensis</name>
    <name type="common">Brettanomyces custersii</name>
    <dbReference type="NCBI Taxonomy" id="5007"/>
    <lineage>
        <taxon>Eukaryota</taxon>
        <taxon>Fungi</taxon>
        <taxon>Dikarya</taxon>
        <taxon>Ascomycota</taxon>
        <taxon>Saccharomycotina</taxon>
        <taxon>Pichiomycetes</taxon>
        <taxon>Pichiales</taxon>
        <taxon>Pichiaceae</taxon>
        <taxon>Brettanomyces</taxon>
    </lineage>
</organism>
<protein>
    <recommendedName>
        <fullName evidence="3">PPM-type phosphatase domain-containing protein</fullName>
    </recommendedName>
</protein>
<evidence type="ECO:0000313" key="5">
    <source>
        <dbReference type="Proteomes" id="UP000663131"/>
    </source>
</evidence>
<dbReference type="EMBL" id="CP063134">
    <property type="protein sequence ID" value="QOU19543.1"/>
    <property type="molecule type" value="Genomic_DNA"/>
</dbReference>
<dbReference type="GeneID" id="64575615"/>
<dbReference type="OrthoDB" id="420076at2759"/>
<accession>A0A871R097</accession>
<dbReference type="PROSITE" id="PS51746">
    <property type="entry name" value="PPM_2"/>
    <property type="match status" value="1"/>
</dbReference>
<sequence>MMKQSVSSCTRPLRRLCVRSRGRFHTSSRRLSSFQYKWNVHRSSKTKRDINFALAGGILLAASYIFLTKNKLFLDSSRSLTSDGATLISQQRSLSGTAATSGPYDKSNLKQMLTDEEVDRRLRAFEESYTLKNGKGVSRYDVCQLPSNNPIEDARAEKVIQVPIEDSHGKDRRSDSYWYFWSVFDGHGGWNTSQKLSKELTNAIIKELANSAYKITHDDLHLIPSSETIDRAIKNGFVQFDHKMVIENVQEFFATEQKDKSAAMKFLLPALSGSCALMSFYDTHTKNLKVAVSGDSRALLGSVNDKGVWTVKCLSIDQTGRNPSEVTRLRKEHPDEPNVVRNGRILGSLEPTRAMGDGKYKWGPELQQQLGNMFFGGKPLKKLKSAPYVTAEPVVTTQEIHPEKHDFLVLGSDGLYEMLSNEDIVALVVKWMENKNMIKIKRPLLGSLFSKNDDSKLPKVIDVSDPAAKAEKKPFRQFNKKNSKEYLLEDENVATHLIRNALSNGGYSEYVKLLLSISSPVSRRYRDDLTATVVFFSDEDSGISGETQASVEINPDATRGGLDQKLKSKI</sequence>
<dbReference type="CDD" id="cd00143">
    <property type="entry name" value="PP2Cc"/>
    <property type="match status" value="1"/>
</dbReference>
<dbReference type="InterPro" id="IPR036457">
    <property type="entry name" value="PPM-type-like_dom_sf"/>
</dbReference>
<dbReference type="RefSeq" id="XP_041136036.1">
    <property type="nucleotide sequence ID" value="XM_041282197.1"/>
</dbReference>
<dbReference type="AlphaFoldDB" id="A0A871R097"/>
<dbReference type="Pfam" id="PF00481">
    <property type="entry name" value="PP2C"/>
    <property type="match status" value="1"/>
</dbReference>
<dbReference type="Gene3D" id="3.60.40.10">
    <property type="entry name" value="PPM-type phosphatase domain"/>
    <property type="match status" value="1"/>
</dbReference>
<dbReference type="KEGG" id="bbrx:BRETT_003692"/>
<feature type="domain" description="PPM-type phosphatase" evidence="3">
    <location>
        <begin position="153"/>
        <end position="536"/>
    </location>
</feature>
<feature type="region of interest" description="Disordered" evidence="1">
    <location>
        <begin position="543"/>
        <end position="570"/>
    </location>
</feature>
<dbReference type="Proteomes" id="UP000663131">
    <property type="component" value="Chromosome 6"/>
</dbReference>
<dbReference type="SUPFAM" id="SSF81606">
    <property type="entry name" value="PP2C-like"/>
    <property type="match status" value="1"/>
</dbReference>
<reference evidence="4" key="2">
    <citation type="journal article" name="BMC Genomics">
        <title>New genome assemblies reveal patterns of domestication and adaptation across Brettanomyces (Dekkera) species.</title>
        <authorList>
            <person name="Roach M.J."/>
            <person name="Borneman A.R."/>
        </authorList>
    </citation>
    <scope>NUCLEOTIDE SEQUENCE</scope>
    <source>
        <strain evidence="4">UCD 2041</strain>
    </source>
</reference>
<evidence type="ECO:0000256" key="2">
    <source>
        <dbReference type="SAM" id="Phobius"/>
    </source>
</evidence>
<dbReference type="GO" id="GO:0005739">
    <property type="term" value="C:mitochondrion"/>
    <property type="evidence" value="ECO:0007669"/>
    <property type="project" value="TreeGrafter"/>
</dbReference>
<feature type="transmembrane region" description="Helical" evidence="2">
    <location>
        <begin position="50"/>
        <end position="67"/>
    </location>
</feature>
<keyword evidence="2" id="KW-1133">Transmembrane helix</keyword>
<dbReference type="InterPro" id="IPR015655">
    <property type="entry name" value="PP2C"/>
</dbReference>
<reference evidence="4" key="1">
    <citation type="submission" date="2020-10" db="EMBL/GenBank/DDBJ databases">
        <authorList>
            <person name="Palmer J.M."/>
        </authorList>
    </citation>
    <scope>NUCLEOTIDE SEQUENCE</scope>
    <source>
        <strain evidence="4">UCD 2041</strain>
    </source>
</reference>
<evidence type="ECO:0000259" key="3">
    <source>
        <dbReference type="PROSITE" id="PS51746"/>
    </source>
</evidence>
<name>A0A871R097_DEKBR</name>
<dbReference type="PANTHER" id="PTHR13832">
    <property type="entry name" value="PROTEIN PHOSPHATASE 2C"/>
    <property type="match status" value="1"/>
</dbReference>
<keyword evidence="2" id="KW-0812">Transmembrane</keyword>
<evidence type="ECO:0000313" key="4">
    <source>
        <dbReference type="EMBL" id="QOU19543.1"/>
    </source>
</evidence>
<dbReference type="GO" id="GO:0004741">
    <property type="term" value="F:[pyruvate dehydrogenase (acetyl-transferring)]-phosphatase activity"/>
    <property type="evidence" value="ECO:0007669"/>
    <property type="project" value="TreeGrafter"/>
</dbReference>
<proteinExistence type="predicted"/>
<dbReference type="InterPro" id="IPR001932">
    <property type="entry name" value="PPM-type_phosphatase-like_dom"/>
</dbReference>
<dbReference type="PANTHER" id="PTHR13832:SF792">
    <property type="entry name" value="GM14286P"/>
    <property type="match status" value="1"/>
</dbReference>